<dbReference type="SMART" id="SM00855">
    <property type="entry name" value="PGAM"/>
    <property type="match status" value="1"/>
</dbReference>
<gene>
    <name evidence="8" type="primary">FBP26_3</name>
    <name evidence="8" type="ORF">BG015_010473</name>
</gene>
<feature type="region of interest" description="Disordered" evidence="6">
    <location>
        <begin position="469"/>
        <end position="491"/>
    </location>
</feature>
<dbReference type="GO" id="GO:0006000">
    <property type="term" value="P:fructose metabolic process"/>
    <property type="evidence" value="ECO:0007669"/>
    <property type="project" value="InterPro"/>
</dbReference>
<keyword evidence="3" id="KW-0547">Nucleotide-binding</keyword>
<dbReference type="GO" id="GO:0003873">
    <property type="term" value="F:6-phosphofructo-2-kinase activity"/>
    <property type="evidence" value="ECO:0007669"/>
    <property type="project" value="InterPro"/>
</dbReference>
<dbReference type="InterPro" id="IPR003094">
    <property type="entry name" value="6Pfruct_kin"/>
</dbReference>
<dbReference type="SUPFAM" id="SSF53254">
    <property type="entry name" value="Phosphoglycerate mutase-like"/>
    <property type="match status" value="1"/>
</dbReference>
<dbReference type="InterPro" id="IPR029033">
    <property type="entry name" value="His_PPase_superfam"/>
</dbReference>
<evidence type="ECO:0000256" key="2">
    <source>
        <dbReference type="ARBA" id="ARBA00013067"/>
    </source>
</evidence>
<dbReference type="PRINTS" id="PR00991">
    <property type="entry name" value="6PFRUCTKNASE"/>
</dbReference>
<feature type="domain" description="6-phosphofructo-2-kinase" evidence="7">
    <location>
        <begin position="5"/>
        <end position="215"/>
    </location>
</feature>
<evidence type="ECO:0000256" key="4">
    <source>
        <dbReference type="ARBA" id="ARBA00022801"/>
    </source>
</evidence>
<keyword evidence="9" id="KW-1185">Reference proteome</keyword>
<feature type="compositionally biased region" description="Low complexity" evidence="6">
    <location>
        <begin position="575"/>
        <end position="587"/>
    </location>
</feature>
<comment type="caution">
    <text evidence="8">The sequence shown here is derived from an EMBL/GenBank/DDBJ whole genome shotgun (WGS) entry which is preliminary data.</text>
</comment>
<dbReference type="Gene3D" id="3.40.50.300">
    <property type="entry name" value="P-loop containing nucleotide triphosphate hydrolases"/>
    <property type="match status" value="1"/>
</dbReference>
<feature type="compositionally biased region" description="Low complexity" evidence="6">
    <location>
        <begin position="540"/>
        <end position="556"/>
    </location>
</feature>
<evidence type="ECO:0000256" key="3">
    <source>
        <dbReference type="ARBA" id="ARBA00022741"/>
    </source>
</evidence>
<sequence>MSTNAGSRIACVMVGLPATGKTLISQKVCRYLQWLGITTKVFNVGNYRRKLHGAHQLHDFFNPANPDGERSRREAAVEALEDMVYWFKKEQGVVALYDATNSTRSRREMLMAECKKHDIQVMFIESVCEDEALVLHNIMSVKLKSPDYKDMDPEQAVEDFKARIFHYREAYESITEENLTYIKLINVGSQVIINHIQGYLQSRIVYYLMNLHIAPRSIFFSRHGESLYNVMGKLGGDSDLSARGKQYAKSLPLLIATHLGNSEQLTVWTSTMKRTIATAEHLTYPKLAWKALDELDAGVCDGMTYEEIEEQYPEDFANRDEDKFNYRYRGGESYRDVVLRLEPVIMELERQRNILIIGHQAILRCIYAYFMNHSHEKLPYIKIPLHTVIQLTPSAYTCEEKRFKVDIEAVDTHRPKPKSGAPKSATDANPETPGEAAATPEAVKQPAADGEKDCGATITTTTMSTTTFRDSAFHRTKSTHRASRDAKADESLEKAKVLQSALAEATTGDSLANPAVALHLDQIKTPVPAQEQETGETGVLDDAAPSPLNALPSSPAVGDASSPHKVTKGFDAHPASSAGDSTSSTTAHLGSPIPQDSSLSINTSLLTTPPMQRLKGDLQSATAWQEGTEYERTAGASPRDPIMSPGGRLLPKKENFHFP</sequence>
<feature type="region of interest" description="Disordered" evidence="6">
    <location>
        <begin position="629"/>
        <end position="659"/>
    </location>
</feature>
<name>A0A9P5S8R5_9FUNG</name>
<accession>A0A9P5S8R5</accession>
<dbReference type="GO" id="GO:0004331">
    <property type="term" value="F:fructose-2,6-bisphosphate 2-phosphatase activity"/>
    <property type="evidence" value="ECO:0007669"/>
    <property type="project" value="UniProtKB-EC"/>
</dbReference>
<dbReference type="Gene3D" id="3.40.50.1240">
    <property type="entry name" value="Phosphoglycerate mutase-like"/>
    <property type="match status" value="1"/>
</dbReference>
<evidence type="ECO:0000313" key="8">
    <source>
        <dbReference type="EMBL" id="KAF9155269.1"/>
    </source>
</evidence>
<feature type="compositionally biased region" description="Low complexity" evidence="6">
    <location>
        <begin position="428"/>
        <end position="442"/>
    </location>
</feature>
<evidence type="ECO:0000256" key="6">
    <source>
        <dbReference type="SAM" id="MobiDB-lite"/>
    </source>
</evidence>
<dbReference type="GO" id="GO:0006003">
    <property type="term" value="P:fructose 2,6-bisphosphate metabolic process"/>
    <property type="evidence" value="ECO:0007669"/>
    <property type="project" value="InterPro"/>
</dbReference>
<reference evidence="8" key="1">
    <citation type="journal article" date="2020" name="Fungal Divers.">
        <title>Resolving the Mortierellaceae phylogeny through synthesis of multi-gene phylogenetics and phylogenomics.</title>
        <authorList>
            <person name="Vandepol N."/>
            <person name="Liber J."/>
            <person name="Desiro A."/>
            <person name="Na H."/>
            <person name="Kennedy M."/>
            <person name="Barry K."/>
            <person name="Grigoriev I.V."/>
            <person name="Miller A.N."/>
            <person name="O'Donnell K."/>
            <person name="Stajich J.E."/>
            <person name="Bonito G."/>
        </authorList>
    </citation>
    <scope>NUCLEOTIDE SEQUENCE</scope>
    <source>
        <strain evidence="8">NRRL 6426</strain>
    </source>
</reference>
<dbReference type="CDD" id="cd07067">
    <property type="entry name" value="HP_PGM_like"/>
    <property type="match status" value="1"/>
</dbReference>
<dbReference type="InterPro" id="IPR013079">
    <property type="entry name" value="6Phosfructo_kin"/>
</dbReference>
<keyword evidence="4" id="KW-0378">Hydrolase</keyword>
<organism evidence="8 9">
    <name type="scientific">Linnemannia schmuckeri</name>
    <dbReference type="NCBI Taxonomy" id="64567"/>
    <lineage>
        <taxon>Eukaryota</taxon>
        <taxon>Fungi</taxon>
        <taxon>Fungi incertae sedis</taxon>
        <taxon>Mucoromycota</taxon>
        <taxon>Mortierellomycotina</taxon>
        <taxon>Mortierellomycetes</taxon>
        <taxon>Mortierellales</taxon>
        <taxon>Mortierellaceae</taxon>
        <taxon>Linnemannia</taxon>
    </lineage>
</organism>
<dbReference type="EMBL" id="JAAAUQ010000075">
    <property type="protein sequence ID" value="KAF9155269.1"/>
    <property type="molecule type" value="Genomic_DNA"/>
</dbReference>
<dbReference type="EC" id="3.1.3.46" evidence="2"/>
<dbReference type="Proteomes" id="UP000748756">
    <property type="component" value="Unassembled WGS sequence"/>
</dbReference>
<dbReference type="PANTHER" id="PTHR10606:SF44">
    <property type="entry name" value="6-PHOSPHOFRUCTO 2-KINASE_FRUCTOSE 2,6-BISPHOSPHATASE LONG FORM"/>
    <property type="match status" value="1"/>
</dbReference>
<dbReference type="InterPro" id="IPR027417">
    <property type="entry name" value="P-loop_NTPase"/>
</dbReference>
<dbReference type="InterPro" id="IPR013078">
    <property type="entry name" value="His_Pase_superF_clade-1"/>
</dbReference>
<evidence type="ECO:0000256" key="5">
    <source>
        <dbReference type="ARBA" id="ARBA00022840"/>
    </source>
</evidence>
<dbReference type="Pfam" id="PF01591">
    <property type="entry name" value="6PF2K"/>
    <property type="match status" value="1"/>
</dbReference>
<dbReference type="AlphaFoldDB" id="A0A9P5S8R5"/>
<dbReference type="FunFam" id="3.40.50.1240:FF:000005">
    <property type="entry name" value="GpmB, Fructose-2,6-bisphosphatase"/>
    <property type="match status" value="1"/>
</dbReference>
<dbReference type="OrthoDB" id="267323at2759"/>
<feature type="region of interest" description="Disordered" evidence="6">
    <location>
        <begin position="409"/>
        <end position="455"/>
    </location>
</feature>
<keyword evidence="5" id="KW-0067">ATP-binding</keyword>
<dbReference type="Pfam" id="PF00300">
    <property type="entry name" value="His_Phos_1"/>
    <property type="match status" value="1"/>
</dbReference>
<dbReference type="SUPFAM" id="SSF52540">
    <property type="entry name" value="P-loop containing nucleoside triphosphate hydrolases"/>
    <property type="match status" value="1"/>
</dbReference>
<comment type="similarity">
    <text evidence="1">In the C-terminal section; belongs to the phosphoglycerate mutase family.</text>
</comment>
<dbReference type="GO" id="GO:0005524">
    <property type="term" value="F:ATP binding"/>
    <property type="evidence" value="ECO:0007669"/>
    <property type="project" value="UniProtKB-KW"/>
</dbReference>
<dbReference type="PANTHER" id="PTHR10606">
    <property type="entry name" value="6-PHOSPHOFRUCTO-2-KINASE/FRUCTOSE-2,6-BISPHOSPHATASE"/>
    <property type="match status" value="1"/>
</dbReference>
<dbReference type="FunFam" id="3.40.50.300:FF:000644">
    <property type="entry name" value="GpmB, Fructose-2,6-bisphosphatase"/>
    <property type="match status" value="1"/>
</dbReference>
<evidence type="ECO:0000256" key="1">
    <source>
        <dbReference type="ARBA" id="ARBA00008408"/>
    </source>
</evidence>
<dbReference type="GO" id="GO:0005829">
    <property type="term" value="C:cytosol"/>
    <property type="evidence" value="ECO:0007669"/>
    <property type="project" value="TreeGrafter"/>
</dbReference>
<protein>
    <recommendedName>
        <fullName evidence="2">fructose-2,6-bisphosphate 2-phosphatase</fullName>
        <ecNumber evidence="2">3.1.3.46</ecNumber>
    </recommendedName>
</protein>
<feature type="region of interest" description="Disordered" evidence="6">
    <location>
        <begin position="528"/>
        <end position="603"/>
    </location>
</feature>
<evidence type="ECO:0000313" key="9">
    <source>
        <dbReference type="Proteomes" id="UP000748756"/>
    </source>
</evidence>
<feature type="compositionally biased region" description="Basic and acidic residues" evidence="6">
    <location>
        <begin position="482"/>
        <end position="491"/>
    </location>
</feature>
<evidence type="ECO:0000259" key="7">
    <source>
        <dbReference type="Pfam" id="PF01591"/>
    </source>
</evidence>
<proteinExistence type="inferred from homology"/>